<organism evidence="11 12">
    <name type="scientific">Legionella maceachernii</name>
    <dbReference type="NCBI Taxonomy" id="466"/>
    <lineage>
        <taxon>Bacteria</taxon>
        <taxon>Pseudomonadati</taxon>
        <taxon>Pseudomonadota</taxon>
        <taxon>Gammaproteobacteria</taxon>
        <taxon>Legionellales</taxon>
        <taxon>Legionellaceae</taxon>
        <taxon>Legionella</taxon>
    </lineage>
</organism>
<keyword evidence="7" id="KW-0547">Nucleotide-binding</keyword>
<comment type="subcellular location">
    <subcellularLocation>
        <location evidence="1">Cytoplasm</location>
    </subcellularLocation>
</comment>
<dbReference type="InterPro" id="IPR027417">
    <property type="entry name" value="P-loop_NTPase"/>
</dbReference>
<keyword evidence="4" id="KW-0963">Cytoplasm</keyword>
<evidence type="ECO:0000256" key="2">
    <source>
        <dbReference type="ARBA" id="ARBA00007599"/>
    </source>
</evidence>
<reference evidence="11 12" key="1">
    <citation type="submission" date="2015-11" db="EMBL/GenBank/DDBJ databases">
        <title>Genomic analysis of 38 Legionella species identifies large and diverse effector repertoires.</title>
        <authorList>
            <person name="Burstein D."/>
            <person name="Amaro F."/>
            <person name="Zusman T."/>
            <person name="Lifshitz Z."/>
            <person name="Cohen O."/>
            <person name="Gilbert J.A."/>
            <person name="Pupko T."/>
            <person name="Shuman H.A."/>
            <person name="Segal G."/>
        </authorList>
    </citation>
    <scope>NUCLEOTIDE SEQUENCE [LARGE SCALE GENOMIC DNA]</scope>
    <source>
        <strain evidence="11 12">PX-1-G2-E2</strain>
    </source>
</reference>
<evidence type="ECO:0000256" key="5">
    <source>
        <dbReference type="ARBA" id="ARBA00022694"/>
    </source>
</evidence>
<dbReference type="OrthoDB" id="9800307at2"/>
<evidence type="ECO:0000256" key="1">
    <source>
        <dbReference type="ARBA" id="ARBA00004496"/>
    </source>
</evidence>
<dbReference type="InterPro" id="IPR003442">
    <property type="entry name" value="T6A_TsaE"/>
</dbReference>
<keyword evidence="9" id="KW-0460">Magnesium</keyword>
<evidence type="ECO:0000256" key="10">
    <source>
        <dbReference type="ARBA" id="ARBA00032441"/>
    </source>
</evidence>
<dbReference type="STRING" id="466.Lmac_1902"/>
<comment type="similarity">
    <text evidence="2">Belongs to the TsaE family.</text>
</comment>
<proteinExistence type="inferred from homology"/>
<evidence type="ECO:0000256" key="4">
    <source>
        <dbReference type="ARBA" id="ARBA00022490"/>
    </source>
</evidence>
<dbReference type="GO" id="GO:0046872">
    <property type="term" value="F:metal ion binding"/>
    <property type="evidence" value="ECO:0007669"/>
    <property type="project" value="UniProtKB-KW"/>
</dbReference>
<dbReference type="PANTHER" id="PTHR33540:SF2">
    <property type="entry name" value="TRNA THREONYLCARBAMOYLADENOSINE BIOSYNTHESIS PROTEIN TSAE"/>
    <property type="match status" value="1"/>
</dbReference>
<evidence type="ECO:0000313" key="12">
    <source>
        <dbReference type="Proteomes" id="UP000054908"/>
    </source>
</evidence>
<dbReference type="SUPFAM" id="SSF52540">
    <property type="entry name" value="P-loop containing nucleoside triphosphate hydrolases"/>
    <property type="match status" value="1"/>
</dbReference>
<dbReference type="Proteomes" id="UP000054908">
    <property type="component" value="Unassembled WGS sequence"/>
</dbReference>
<sequence>MTTVNTFNLPDESTSESLAARLANCLTTPLIMTFSGEIGAGKTAFIRAMLRALGVTTAIKSPTFSIVESYQCQHLQIHHFDLYRIHDETELEYIGFRDYFLANSICCIEWPERARHSLDYVDMNFAFEIRGSGRLLTIHPLSPAGETMLSCLVGKQ</sequence>
<keyword evidence="8" id="KW-0067">ATP-binding</keyword>
<dbReference type="PATRIC" id="fig|466.6.peg.2007"/>
<dbReference type="GO" id="GO:0005524">
    <property type="term" value="F:ATP binding"/>
    <property type="evidence" value="ECO:0007669"/>
    <property type="project" value="UniProtKB-KW"/>
</dbReference>
<dbReference type="Pfam" id="PF02367">
    <property type="entry name" value="TsaE"/>
    <property type="match status" value="1"/>
</dbReference>
<keyword evidence="5" id="KW-0819">tRNA processing</keyword>
<accession>A0A0W0W001</accession>
<evidence type="ECO:0000256" key="3">
    <source>
        <dbReference type="ARBA" id="ARBA00019010"/>
    </source>
</evidence>
<evidence type="ECO:0000256" key="9">
    <source>
        <dbReference type="ARBA" id="ARBA00022842"/>
    </source>
</evidence>
<protein>
    <recommendedName>
        <fullName evidence="3">tRNA threonylcarbamoyladenosine biosynthesis protein TsaE</fullName>
    </recommendedName>
    <alternativeName>
        <fullName evidence="10">t(6)A37 threonylcarbamoyladenosine biosynthesis protein TsaE</fullName>
    </alternativeName>
</protein>
<evidence type="ECO:0000256" key="8">
    <source>
        <dbReference type="ARBA" id="ARBA00022840"/>
    </source>
</evidence>
<dbReference type="EMBL" id="LNYL01000044">
    <property type="protein sequence ID" value="KTD25538.1"/>
    <property type="molecule type" value="Genomic_DNA"/>
</dbReference>
<dbReference type="NCBIfam" id="TIGR00150">
    <property type="entry name" value="T6A_YjeE"/>
    <property type="match status" value="1"/>
</dbReference>
<gene>
    <name evidence="11" type="primary">yjeE</name>
    <name evidence="11" type="ORF">Lmac_1902</name>
</gene>
<keyword evidence="12" id="KW-1185">Reference proteome</keyword>
<dbReference type="GO" id="GO:0005737">
    <property type="term" value="C:cytoplasm"/>
    <property type="evidence" value="ECO:0007669"/>
    <property type="project" value="UniProtKB-SubCell"/>
</dbReference>
<evidence type="ECO:0000313" key="11">
    <source>
        <dbReference type="EMBL" id="KTD25538.1"/>
    </source>
</evidence>
<dbReference type="PANTHER" id="PTHR33540">
    <property type="entry name" value="TRNA THREONYLCARBAMOYLADENOSINE BIOSYNTHESIS PROTEIN TSAE"/>
    <property type="match status" value="1"/>
</dbReference>
<evidence type="ECO:0000256" key="7">
    <source>
        <dbReference type="ARBA" id="ARBA00022741"/>
    </source>
</evidence>
<dbReference type="RefSeq" id="WP_058452655.1">
    <property type="nucleotide sequence ID" value="NZ_CAAAIB010000002.1"/>
</dbReference>
<evidence type="ECO:0000256" key="6">
    <source>
        <dbReference type="ARBA" id="ARBA00022723"/>
    </source>
</evidence>
<dbReference type="GO" id="GO:0002949">
    <property type="term" value="P:tRNA threonylcarbamoyladenosine modification"/>
    <property type="evidence" value="ECO:0007669"/>
    <property type="project" value="InterPro"/>
</dbReference>
<dbReference type="Gene3D" id="3.40.50.300">
    <property type="entry name" value="P-loop containing nucleotide triphosphate hydrolases"/>
    <property type="match status" value="1"/>
</dbReference>
<comment type="caution">
    <text evidence="11">The sequence shown here is derived from an EMBL/GenBank/DDBJ whole genome shotgun (WGS) entry which is preliminary data.</text>
</comment>
<name>A0A0W0W001_9GAMM</name>
<keyword evidence="6" id="KW-0479">Metal-binding</keyword>
<dbReference type="AlphaFoldDB" id="A0A0W0W001"/>